<dbReference type="Gene3D" id="3.30.70.80">
    <property type="entry name" value="Peptidase S8 propeptide/proteinase inhibitor I9"/>
    <property type="match status" value="1"/>
</dbReference>
<dbReference type="InterPro" id="IPR023827">
    <property type="entry name" value="Peptidase_S8_Asp-AS"/>
</dbReference>
<dbReference type="GO" id="GO:0005576">
    <property type="term" value="C:extracellular region"/>
    <property type="evidence" value="ECO:0007669"/>
    <property type="project" value="UniProtKB-ARBA"/>
</dbReference>
<dbReference type="InterPro" id="IPR037045">
    <property type="entry name" value="S8pro/Inhibitor_I9_sf"/>
</dbReference>
<dbReference type="InterPro" id="IPR023828">
    <property type="entry name" value="Peptidase_S8_Ser-AS"/>
</dbReference>
<gene>
    <name evidence="11" type="ORF">VHEMI08644</name>
</gene>
<dbReference type="CDD" id="cd04077">
    <property type="entry name" value="Peptidases_S8_PCSK9_ProteinaseK_like"/>
    <property type="match status" value="1"/>
</dbReference>
<dbReference type="PROSITE" id="PS00137">
    <property type="entry name" value="SUBTILASE_HIS"/>
    <property type="match status" value="1"/>
</dbReference>
<dbReference type="OrthoDB" id="3365211at2759"/>
<dbReference type="FunFam" id="3.40.50.200:FF:000014">
    <property type="entry name" value="Proteinase K"/>
    <property type="match status" value="1"/>
</dbReference>
<evidence type="ECO:0000256" key="5">
    <source>
        <dbReference type="ARBA" id="ARBA00022825"/>
    </source>
</evidence>
<dbReference type="Proteomes" id="UP000039046">
    <property type="component" value="Unassembled WGS sequence"/>
</dbReference>
<dbReference type="InterPro" id="IPR050131">
    <property type="entry name" value="Peptidase_S8_subtilisin-like"/>
</dbReference>
<protein>
    <recommendedName>
        <fullName evidence="13">Cuticle-degrading protease</fullName>
    </recommendedName>
</protein>
<evidence type="ECO:0000259" key="10">
    <source>
        <dbReference type="Pfam" id="PF05922"/>
    </source>
</evidence>
<sequence length="387" mass="40073">MRLAKFLALLPLAAGAPSLARREEPAPLLEARGAQAIPGKFIVKLREGSPLAALQQAMSLLGGKADHVFQNVFSGFAASMNPAVIELMRNHPDVEYIEQDGKVNINAYTTQTGAPWGLGRISHRAKGSTSYTYDTSAGEGTCVYVIDTGVEDTHPEFEGRAKLIKTYYGNRDGHGHGTHCSGTIGSKTYGVAKKTKIYGVKVLDDNGSGTFSNIIAGVDFVANDYKTRGCPKGAVASMSLGGGKTQAVNDAVARLQRAGVFVAVAAGNDNTDAANTSPASEPSVCTVGASDKDDVRSTFSNYGSVVDIFAPGTAILSTWIGGRTNTISGTSMATPHIAGLAAYLMGKDGAVAAGLCAKIAQTATRNVLRNIPAGTINALAFNGNPSG</sequence>
<dbReference type="SMR" id="A0A0A1TNU5"/>
<feature type="domain" description="Inhibitor I9" evidence="10">
    <location>
        <begin position="64"/>
        <end position="104"/>
    </location>
</feature>
<dbReference type="PANTHER" id="PTHR43806">
    <property type="entry name" value="PEPTIDASE S8"/>
    <property type="match status" value="1"/>
</dbReference>
<keyword evidence="12" id="KW-1185">Reference proteome</keyword>
<evidence type="ECO:0000256" key="3">
    <source>
        <dbReference type="ARBA" id="ARBA00022729"/>
    </source>
</evidence>
<dbReference type="EMBL" id="CDHN01000005">
    <property type="protein sequence ID" value="CEJ93023.1"/>
    <property type="molecule type" value="Genomic_DNA"/>
</dbReference>
<dbReference type="SUPFAM" id="SSF54897">
    <property type="entry name" value="Protease propeptides/inhibitors"/>
    <property type="match status" value="1"/>
</dbReference>
<reference evidence="11 12" key="1">
    <citation type="journal article" date="2015" name="Genome Announc.">
        <title>Draft Genome Sequence and Gene Annotation of the Entomopathogenic Fungus Verticillium hemipterigenum.</title>
        <authorList>
            <person name="Horn F."/>
            <person name="Habel A."/>
            <person name="Scharf D.H."/>
            <person name="Dworschak J."/>
            <person name="Brakhage A.A."/>
            <person name="Guthke R."/>
            <person name="Hertweck C."/>
            <person name="Linde J."/>
        </authorList>
    </citation>
    <scope>NUCLEOTIDE SEQUENCE [LARGE SCALE GENOMIC DNA]</scope>
</reference>
<evidence type="ECO:0000313" key="12">
    <source>
        <dbReference type="Proteomes" id="UP000039046"/>
    </source>
</evidence>
<dbReference type="InterPro" id="IPR022398">
    <property type="entry name" value="Peptidase_S8_His-AS"/>
</dbReference>
<feature type="signal peptide" evidence="8">
    <location>
        <begin position="1"/>
        <end position="15"/>
    </location>
</feature>
<organism evidence="11 12">
    <name type="scientific">[Torrubiella] hemipterigena</name>
    <dbReference type="NCBI Taxonomy" id="1531966"/>
    <lineage>
        <taxon>Eukaryota</taxon>
        <taxon>Fungi</taxon>
        <taxon>Dikarya</taxon>
        <taxon>Ascomycota</taxon>
        <taxon>Pezizomycotina</taxon>
        <taxon>Sordariomycetes</taxon>
        <taxon>Hypocreomycetidae</taxon>
        <taxon>Hypocreales</taxon>
        <taxon>Clavicipitaceae</taxon>
        <taxon>Clavicipitaceae incertae sedis</taxon>
        <taxon>'Torrubiella' clade</taxon>
    </lineage>
</organism>
<evidence type="ECO:0008006" key="13">
    <source>
        <dbReference type="Google" id="ProtNLM"/>
    </source>
</evidence>
<evidence type="ECO:0000313" key="11">
    <source>
        <dbReference type="EMBL" id="CEJ93023.1"/>
    </source>
</evidence>
<dbReference type="AlphaFoldDB" id="A0A0A1TNU5"/>
<dbReference type="PROSITE" id="PS00138">
    <property type="entry name" value="SUBTILASE_SER"/>
    <property type="match status" value="1"/>
</dbReference>
<evidence type="ECO:0000256" key="1">
    <source>
        <dbReference type="ARBA" id="ARBA00011073"/>
    </source>
</evidence>
<dbReference type="Pfam" id="PF05922">
    <property type="entry name" value="Inhibitor_I9"/>
    <property type="match status" value="1"/>
</dbReference>
<dbReference type="SUPFAM" id="SSF52743">
    <property type="entry name" value="Subtilisin-like"/>
    <property type="match status" value="1"/>
</dbReference>
<feature type="chain" id="PRO_5012045538" description="Cuticle-degrading protease" evidence="8">
    <location>
        <begin position="16"/>
        <end position="387"/>
    </location>
</feature>
<dbReference type="PROSITE" id="PS00136">
    <property type="entry name" value="SUBTILASE_ASP"/>
    <property type="match status" value="1"/>
</dbReference>
<dbReference type="GO" id="GO:0004252">
    <property type="term" value="F:serine-type endopeptidase activity"/>
    <property type="evidence" value="ECO:0007669"/>
    <property type="project" value="UniProtKB-UniRule"/>
</dbReference>
<evidence type="ECO:0000256" key="2">
    <source>
        <dbReference type="ARBA" id="ARBA00022670"/>
    </source>
</evidence>
<dbReference type="PRINTS" id="PR00723">
    <property type="entry name" value="SUBTILISIN"/>
</dbReference>
<keyword evidence="4 6" id="KW-0378">Hydrolase</keyword>
<dbReference type="InterPro" id="IPR015500">
    <property type="entry name" value="Peptidase_S8_subtilisin-rel"/>
</dbReference>
<feature type="active site" description="Charge relay system" evidence="6">
    <location>
        <position position="147"/>
    </location>
</feature>
<name>A0A0A1TNU5_9HYPO</name>
<dbReference type="PANTHER" id="PTHR43806:SF58">
    <property type="entry name" value="ALKALINE PROTEASE 1-RELATED"/>
    <property type="match status" value="1"/>
</dbReference>
<feature type="active site" description="Charge relay system" evidence="6">
    <location>
        <position position="176"/>
    </location>
</feature>
<feature type="active site" description="Charge relay system" evidence="6">
    <location>
        <position position="331"/>
    </location>
</feature>
<dbReference type="Gene3D" id="3.40.50.200">
    <property type="entry name" value="Peptidase S8/S53 domain"/>
    <property type="match status" value="1"/>
</dbReference>
<accession>A0A0A1TNU5</accession>
<dbReference type="InterPro" id="IPR010259">
    <property type="entry name" value="S8pro/Inhibitor_I9"/>
</dbReference>
<dbReference type="STRING" id="1531966.A0A0A1TNU5"/>
<dbReference type="InterPro" id="IPR000209">
    <property type="entry name" value="Peptidase_S8/S53_dom"/>
</dbReference>
<dbReference type="PROSITE" id="PS51892">
    <property type="entry name" value="SUBTILASE"/>
    <property type="match status" value="1"/>
</dbReference>
<evidence type="ECO:0000256" key="6">
    <source>
        <dbReference type="PROSITE-ProRule" id="PRU01240"/>
    </source>
</evidence>
<evidence type="ECO:0000259" key="9">
    <source>
        <dbReference type="Pfam" id="PF00082"/>
    </source>
</evidence>
<keyword evidence="5 6" id="KW-0720">Serine protease</keyword>
<evidence type="ECO:0000256" key="7">
    <source>
        <dbReference type="RuleBase" id="RU003355"/>
    </source>
</evidence>
<comment type="similarity">
    <text evidence="1 6 7">Belongs to the peptidase S8 family.</text>
</comment>
<dbReference type="InterPro" id="IPR036852">
    <property type="entry name" value="Peptidase_S8/S53_dom_sf"/>
</dbReference>
<dbReference type="Pfam" id="PF00082">
    <property type="entry name" value="Peptidase_S8"/>
    <property type="match status" value="1"/>
</dbReference>
<proteinExistence type="inferred from homology"/>
<keyword evidence="2 6" id="KW-0645">Protease</keyword>
<dbReference type="InterPro" id="IPR034193">
    <property type="entry name" value="PCSK9_ProteinaseK-like"/>
</dbReference>
<dbReference type="HOGENOM" id="CLU_011263_1_0_1"/>
<keyword evidence="3 8" id="KW-0732">Signal</keyword>
<evidence type="ECO:0000256" key="8">
    <source>
        <dbReference type="SAM" id="SignalP"/>
    </source>
</evidence>
<dbReference type="GO" id="GO:0006508">
    <property type="term" value="P:proteolysis"/>
    <property type="evidence" value="ECO:0007669"/>
    <property type="project" value="UniProtKB-KW"/>
</dbReference>
<evidence type="ECO:0000256" key="4">
    <source>
        <dbReference type="ARBA" id="ARBA00022801"/>
    </source>
</evidence>
<feature type="domain" description="Peptidase S8/S53" evidence="9">
    <location>
        <begin position="138"/>
        <end position="348"/>
    </location>
</feature>